<accession>A0ABS4VU07</accession>
<organism evidence="1 2">
    <name type="scientific">Pseudonocardia parietis</name>
    <dbReference type="NCBI Taxonomy" id="570936"/>
    <lineage>
        <taxon>Bacteria</taxon>
        <taxon>Bacillati</taxon>
        <taxon>Actinomycetota</taxon>
        <taxon>Actinomycetes</taxon>
        <taxon>Pseudonocardiales</taxon>
        <taxon>Pseudonocardiaceae</taxon>
        <taxon>Pseudonocardia</taxon>
    </lineage>
</organism>
<dbReference type="EMBL" id="JAGINU010000001">
    <property type="protein sequence ID" value="MBP2367412.1"/>
    <property type="molecule type" value="Genomic_DNA"/>
</dbReference>
<proteinExistence type="predicted"/>
<keyword evidence="2" id="KW-1185">Reference proteome</keyword>
<name>A0ABS4VU07_9PSEU</name>
<dbReference type="RefSeq" id="WP_210027547.1">
    <property type="nucleotide sequence ID" value="NZ_JAGINU010000001.1"/>
</dbReference>
<sequence>MPGPLRNGRVPVGAVVTRREVATVAGDPITVPAAGGLTHLQFRRFAGCPVCHLNLRSVIRRGDEIEAAGVCEVVVFHSSADELRRYADGLPPVVVADPEKRLYTEFGVEASRRALLDPRAWLPVVRAVLHSLRSVVRHRRPLPPTNPDGGSLGLPADFLLAGDGRVLAVHYGRHVDDQWSVDQILRLARENHA</sequence>
<dbReference type="SUPFAM" id="SSF52833">
    <property type="entry name" value="Thioredoxin-like"/>
    <property type="match status" value="1"/>
</dbReference>
<evidence type="ECO:0000313" key="2">
    <source>
        <dbReference type="Proteomes" id="UP001519295"/>
    </source>
</evidence>
<protein>
    <submittedName>
        <fullName evidence="1">Peroxiredoxin</fullName>
    </submittedName>
</protein>
<gene>
    <name evidence="1" type="ORF">JOF36_003108</name>
</gene>
<evidence type="ECO:0000313" key="1">
    <source>
        <dbReference type="EMBL" id="MBP2367412.1"/>
    </source>
</evidence>
<dbReference type="Proteomes" id="UP001519295">
    <property type="component" value="Unassembled WGS sequence"/>
</dbReference>
<dbReference type="InterPro" id="IPR036249">
    <property type="entry name" value="Thioredoxin-like_sf"/>
</dbReference>
<comment type="caution">
    <text evidence="1">The sequence shown here is derived from an EMBL/GenBank/DDBJ whole genome shotgun (WGS) entry which is preliminary data.</text>
</comment>
<dbReference type="InterPro" id="IPR032801">
    <property type="entry name" value="PXL2A/B/C"/>
</dbReference>
<dbReference type="Pfam" id="PF13911">
    <property type="entry name" value="AhpC-TSA_2"/>
    <property type="match status" value="1"/>
</dbReference>
<dbReference type="CDD" id="cd02970">
    <property type="entry name" value="PRX_like2"/>
    <property type="match status" value="1"/>
</dbReference>
<dbReference type="Gene3D" id="3.40.30.10">
    <property type="entry name" value="Glutaredoxin"/>
    <property type="match status" value="1"/>
</dbReference>
<reference evidence="1 2" key="1">
    <citation type="submission" date="2021-03" db="EMBL/GenBank/DDBJ databases">
        <title>Sequencing the genomes of 1000 actinobacteria strains.</title>
        <authorList>
            <person name="Klenk H.-P."/>
        </authorList>
    </citation>
    <scope>NUCLEOTIDE SEQUENCE [LARGE SCALE GENOMIC DNA]</scope>
    <source>
        <strain evidence="1 2">DSM 45256</strain>
    </source>
</reference>